<feature type="region of interest" description="Disordered" evidence="2">
    <location>
        <begin position="115"/>
        <end position="149"/>
    </location>
</feature>
<reference evidence="4" key="1">
    <citation type="submission" date="2022-10" db="EMBL/GenBank/DDBJ databases">
        <title>Tapping the CABI collections for fungal endophytes: first genome assemblies for Collariella, Neodidymelliopsis, Ascochyta clinopodiicola, Didymella pomorum, Didymosphaeria variabile, Neocosmospora piperis and Neocucurbitaria cava.</title>
        <authorList>
            <person name="Hill R."/>
        </authorList>
    </citation>
    <scope>NUCLEOTIDE SEQUENCE</scope>
    <source>
        <strain evidence="4">IMI 356815</strain>
    </source>
</reference>
<keyword evidence="1" id="KW-0863">Zinc-finger</keyword>
<comment type="caution">
    <text evidence="4">The sequence shown here is derived from an EMBL/GenBank/DDBJ whole genome shotgun (WGS) entry which is preliminary data.</text>
</comment>
<dbReference type="InterPro" id="IPR001841">
    <property type="entry name" value="Znf_RING"/>
</dbReference>
<dbReference type="PANTHER" id="PTHR10395:SF7">
    <property type="entry name" value="5-HYDROXYISOURATE HYDROLASE"/>
    <property type="match status" value="1"/>
</dbReference>
<dbReference type="SUPFAM" id="SSF57850">
    <property type="entry name" value="RING/U-box"/>
    <property type="match status" value="1"/>
</dbReference>
<feature type="region of interest" description="Disordered" evidence="2">
    <location>
        <begin position="36"/>
        <end position="58"/>
    </location>
</feature>
<gene>
    <name evidence="4" type="ORF">N0V89_008055</name>
</gene>
<dbReference type="PROSITE" id="PS00768">
    <property type="entry name" value="TRANSTHYRETIN_1"/>
    <property type="match status" value="1"/>
</dbReference>
<organism evidence="4 5">
    <name type="scientific">Didymosphaeria variabile</name>
    <dbReference type="NCBI Taxonomy" id="1932322"/>
    <lineage>
        <taxon>Eukaryota</taxon>
        <taxon>Fungi</taxon>
        <taxon>Dikarya</taxon>
        <taxon>Ascomycota</taxon>
        <taxon>Pezizomycotina</taxon>
        <taxon>Dothideomycetes</taxon>
        <taxon>Pleosporomycetidae</taxon>
        <taxon>Pleosporales</taxon>
        <taxon>Massarineae</taxon>
        <taxon>Didymosphaeriaceae</taxon>
        <taxon>Didymosphaeria</taxon>
    </lineage>
</organism>
<sequence length="598" mass="66401">MSTEKKPPITCHVLDTSLGRPAASIPVTLTLHNPPSSLSQSGLTFSGTTNSDGRVTSWKPSSPFSADGLEVIFKREGDQRYSLTFDTESYFGEKGVKTFFPEVEVKFVVRDGAKAPSPPFPSAPSASGQPKHLDPPPSPPTSPVPSDIPDFDNAPPPFDFFFPRLELTLHHLQKHNPILNEHDVHVVLAAYVRIAFDALSAYRYVRPWLSEELRSSTRDMEWAMDHAEEAFRATWDATPVSLRMFVEEIDFQLIFEGLVEEIFPAARENIAEEYLGSRVFLWVYATATDDVPGCGISKEVLESWVGGGNVSARTRDFWPLCCSSEIDWAALEQEEDEYELVEDFEGLDVFVDRVKVDISQHSTPYVPVSGASLTKCVICLDEDEQGGFVALDLCGHVYHGECFEEWANAGSREVSCPLCRIIVCERERLPQSASDLIESLRGDEEFFGNFRLVEDDDHEEDSSASSSTHAPRSDAWADDSPPTLLHNFEPAVDAAPDEDGTEFEHLAATETSAAAIRQVTSFLTDLRSRIRILQGDRAVEQALDARIKANATASMHAMVLLISMGVNIRETWPDWDVTCGEGMRGLEDVEESNDDENI</sequence>
<dbReference type="Proteomes" id="UP001140513">
    <property type="component" value="Unassembled WGS sequence"/>
</dbReference>
<dbReference type="InterPro" id="IPR023418">
    <property type="entry name" value="Thyroxine_BS"/>
</dbReference>
<protein>
    <recommendedName>
        <fullName evidence="3">RING-type domain-containing protein</fullName>
    </recommendedName>
</protein>
<dbReference type="PROSITE" id="PS50089">
    <property type="entry name" value="ZF_RING_2"/>
    <property type="match status" value="1"/>
</dbReference>
<dbReference type="GO" id="GO:0006144">
    <property type="term" value="P:purine nucleobase metabolic process"/>
    <property type="evidence" value="ECO:0007669"/>
    <property type="project" value="TreeGrafter"/>
</dbReference>
<dbReference type="Gene3D" id="2.60.40.180">
    <property type="entry name" value="Transthyretin/hydroxyisourate hydrolase domain"/>
    <property type="match status" value="1"/>
</dbReference>
<name>A0A9W8XF87_9PLEO</name>
<dbReference type="Pfam" id="PF00576">
    <property type="entry name" value="Transthyretin"/>
    <property type="match status" value="1"/>
</dbReference>
<keyword evidence="1" id="KW-0479">Metal-binding</keyword>
<dbReference type="SMART" id="SM00184">
    <property type="entry name" value="RING"/>
    <property type="match status" value="1"/>
</dbReference>
<keyword evidence="1" id="KW-0862">Zinc</keyword>
<dbReference type="InterPro" id="IPR023416">
    <property type="entry name" value="Transthyretin/HIU_hydrolase_d"/>
</dbReference>
<feature type="domain" description="RING-type" evidence="3">
    <location>
        <begin position="376"/>
        <end position="420"/>
    </location>
</feature>
<dbReference type="GO" id="GO:0008270">
    <property type="term" value="F:zinc ion binding"/>
    <property type="evidence" value="ECO:0007669"/>
    <property type="project" value="UniProtKB-KW"/>
</dbReference>
<dbReference type="EMBL" id="JAPEUX010000006">
    <property type="protein sequence ID" value="KAJ4349440.1"/>
    <property type="molecule type" value="Genomic_DNA"/>
</dbReference>
<dbReference type="InterPro" id="IPR036817">
    <property type="entry name" value="Transthyretin/HIU_hydrolase_sf"/>
</dbReference>
<evidence type="ECO:0000256" key="1">
    <source>
        <dbReference type="PROSITE-ProRule" id="PRU00175"/>
    </source>
</evidence>
<accession>A0A9W8XF87</accession>
<evidence type="ECO:0000256" key="2">
    <source>
        <dbReference type="SAM" id="MobiDB-lite"/>
    </source>
</evidence>
<dbReference type="GeneID" id="80911585"/>
<dbReference type="AlphaFoldDB" id="A0A9W8XF87"/>
<dbReference type="InterPro" id="IPR013083">
    <property type="entry name" value="Znf_RING/FYVE/PHD"/>
</dbReference>
<dbReference type="OrthoDB" id="10265230at2759"/>
<proteinExistence type="predicted"/>
<keyword evidence="5" id="KW-1185">Reference proteome</keyword>
<dbReference type="CDD" id="cd16448">
    <property type="entry name" value="RING-H2"/>
    <property type="match status" value="1"/>
</dbReference>
<feature type="region of interest" description="Disordered" evidence="2">
    <location>
        <begin position="457"/>
        <end position="481"/>
    </location>
</feature>
<dbReference type="RefSeq" id="XP_056068370.1">
    <property type="nucleotide sequence ID" value="XM_056216814.1"/>
</dbReference>
<evidence type="ECO:0000313" key="4">
    <source>
        <dbReference type="EMBL" id="KAJ4349440.1"/>
    </source>
</evidence>
<evidence type="ECO:0000313" key="5">
    <source>
        <dbReference type="Proteomes" id="UP001140513"/>
    </source>
</evidence>
<dbReference type="SUPFAM" id="SSF49472">
    <property type="entry name" value="Transthyretin (synonym: prealbumin)"/>
    <property type="match status" value="1"/>
</dbReference>
<evidence type="ECO:0000259" key="3">
    <source>
        <dbReference type="PROSITE" id="PS50089"/>
    </source>
</evidence>
<dbReference type="Gene3D" id="3.30.40.10">
    <property type="entry name" value="Zinc/RING finger domain, C3HC4 (zinc finger)"/>
    <property type="match status" value="1"/>
</dbReference>
<dbReference type="PANTHER" id="PTHR10395">
    <property type="entry name" value="URICASE AND TRANSTHYRETIN-RELATED"/>
    <property type="match status" value="1"/>
</dbReference>
<dbReference type="Pfam" id="PF13639">
    <property type="entry name" value="zf-RING_2"/>
    <property type="match status" value="1"/>
</dbReference>